<evidence type="ECO:0000313" key="4">
    <source>
        <dbReference type="Proteomes" id="UP000095192"/>
    </source>
</evidence>
<feature type="compositionally biased region" description="Polar residues" evidence="1">
    <location>
        <begin position="61"/>
        <end position="73"/>
    </location>
</feature>
<dbReference type="VEuPathDB" id="ToxoDB:cyc_01686"/>
<protein>
    <submittedName>
        <fullName evidence="3">Uncharacterized protein</fullName>
    </submittedName>
</protein>
<gene>
    <name evidence="3" type="ORF">cyc_01686</name>
</gene>
<evidence type="ECO:0000313" key="3">
    <source>
        <dbReference type="EMBL" id="OEH73970.1"/>
    </source>
</evidence>
<proteinExistence type="predicted"/>
<dbReference type="InParanoid" id="A0A1D3CRZ7"/>
<dbReference type="EMBL" id="JROU02002178">
    <property type="protein sequence ID" value="OEH73970.1"/>
    <property type="molecule type" value="Genomic_DNA"/>
</dbReference>
<keyword evidence="4" id="KW-1185">Reference proteome</keyword>
<evidence type="ECO:0000256" key="1">
    <source>
        <dbReference type="SAM" id="MobiDB-lite"/>
    </source>
</evidence>
<keyword evidence="2" id="KW-0732">Signal</keyword>
<name>A0A1D3CRZ7_9EIME</name>
<accession>A0A1D3CRZ7</accession>
<comment type="caution">
    <text evidence="3">The sequence shown here is derived from an EMBL/GenBank/DDBJ whole genome shotgun (WGS) entry which is preliminary data.</text>
</comment>
<feature type="region of interest" description="Disordered" evidence="1">
    <location>
        <begin position="61"/>
        <end position="139"/>
    </location>
</feature>
<evidence type="ECO:0000256" key="2">
    <source>
        <dbReference type="SAM" id="SignalP"/>
    </source>
</evidence>
<feature type="compositionally biased region" description="Polar residues" evidence="1">
    <location>
        <begin position="109"/>
        <end position="139"/>
    </location>
</feature>
<feature type="compositionally biased region" description="Low complexity" evidence="1">
    <location>
        <begin position="74"/>
        <end position="108"/>
    </location>
</feature>
<feature type="chain" id="PRO_5008913856" evidence="2">
    <location>
        <begin position="20"/>
        <end position="139"/>
    </location>
</feature>
<dbReference type="VEuPathDB" id="ToxoDB:LOC34618652"/>
<organism evidence="3 4">
    <name type="scientific">Cyclospora cayetanensis</name>
    <dbReference type="NCBI Taxonomy" id="88456"/>
    <lineage>
        <taxon>Eukaryota</taxon>
        <taxon>Sar</taxon>
        <taxon>Alveolata</taxon>
        <taxon>Apicomplexa</taxon>
        <taxon>Conoidasida</taxon>
        <taxon>Coccidia</taxon>
        <taxon>Eucoccidiorida</taxon>
        <taxon>Eimeriorina</taxon>
        <taxon>Eimeriidae</taxon>
        <taxon>Cyclospora</taxon>
    </lineage>
</organism>
<dbReference type="AlphaFoldDB" id="A0A1D3CRZ7"/>
<reference evidence="3 4" key="1">
    <citation type="journal article" date="2016" name="BMC Genomics">
        <title>Comparative genomics reveals Cyclospora cayetanensis possesses coccidia-like metabolism and invasion components but unique surface antigens.</title>
        <authorList>
            <person name="Liu S."/>
            <person name="Wang L."/>
            <person name="Zheng H."/>
            <person name="Xu Z."/>
            <person name="Roellig D.M."/>
            <person name="Li N."/>
            <person name="Frace M.A."/>
            <person name="Tang K."/>
            <person name="Arrowood M.J."/>
            <person name="Moss D.M."/>
            <person name="Zhang L."/>
            <person name="Feng Y."/>
            <person name="Xiao L."/>
        </authorList>
    </citation>
    <scope>NUCLEOTIDE SEQUENCE [LARGE SCALE GENOMIC DNA]</scope>
    <source>
        <strain evidence="3 4">CHN_HEN01</strain>
    </source>
</reference>
<dbReference type="Proteomes" id="UP000095192">
    <property type="component" value="Unassembled WGS sequence"/>
</dbReference>
<sequence length="139" mass="13891">MVRHLSLLWLSAACPYLLGVTWCAASGSTSSTTAEELAALINSIKTAAQATVLAAGRLQGTPSSVTSATDSSQGATSVSSSPVASRSSTVVSTGRVSSSSSRFRAPRAQQTATYSDSATGNNGLIPSTSSTSASGGRML</sequence>
<feature type="signal peptide" evidence="2">
    <location>
        <begin position="1"/>
        <end position="19"/>
    </location>
</feature>